<reference evidence="2" key="1">
    <citation type="submission" date="2024-01" db="EMBL/GenBank/DDBJ databases">
        <authorList>
            <person name="Webb A."/>
        </authorList>
    </citation>
    <scope>NUCLEOTIDE SEQUENCE</scope>
    <source>
        <strain evidence="2">Pm1</strain>
    </source>
</reference>
<evidence type="ECO:0000313" key="3">
    <source>
        <dbReference type="Proteomes" id="UP001162060"/>
    </source>
</evidence>
<dbReference type="EMBL" id="CAKLBY020000345">
    <property type="protein sequence ID" value="CAK7946221.1"/>
    <property type="molecule type" value="Genomic_DNA"/>
</dbReference>
<name>A0AAV1VGZ8_9STRA</name>
<evidence type="ECO:0000313" key="2">
    <source>
        <dbReference type="EMBL" id="CAK7946221.1"/>
    </source>
</evidence>
<dbReference type="Proteomes" id="UP001162060">
    <property type="component" value="Unassembled WGS sequence"/>
</dbReference>
<dbReference type="EMBL" id="CAKLBY020000221">
    <property type="protein sequence ID" value="CAK7935212.1"/>
    <property type="molecule type" value="Genomic_DNA"/>
</dbReference>
<accession>A0AAV1VGZ8</accession>
<proteinExistence type="predicted"/>
<dbReference type="AlphaFoldDB" id="A0AAV1VGZ8"/>
<comment type="caution">
    <text evidence="2">The sequence shown here is derived from an EMBL/GenBank/DDBJ whole genome shotgun (WGS) entry which is preliminary data.</text>
</comment>
<protein>
    <submittedName>
        <fullName evidence="2">Uncharacterized protein</fullName>
    </submittedName>
</protein>
<sequence>MAKQRKNFDSMQVFKELERQWNGVVMSQTPEIYEERLALL</sequence>
<gene>
    <name evidence="1" type="ORF">PM001_LOCUS20362</name>
    <name evidence="2" type="ORF">PM001_LOCUS31371</name>
</gene>
<organism evidence="2 3">
    <name type="scientific">Peronospora matthiolae</name>
    <dbReference type="NCBI Taxonomy" id="2874970"/>
    <lineage>
        <taxon>Eukaryota</taxon>
        <taxon>Sar</taxon>
        <taxon>Stramenopiles</taxon>
        <taxon>Oomycota</taxon>
        <taxon>Peronosporomycetes</taxon>
        <taxon>Peronosporales</taxon>
        <taxon>Peronosporaceae</taxon>
        <taxon>Peronospora</taxon>
    </lineage>
</organism>
<evidence type="ECO:0000313" key="1">
    <source>
        <dbReference type="EMBL" id="CAK7935212.1"/>
    </source>
</evidence>